<evidence type="ECO:0000256" key="4">
    <source>
        <dbReference type="ARBA" id="ARBA00022679"/>
    </source>
</evidence>
<dbReference type="GO" id="GO:0106274">
    <property type="term" value="F:NAD+-protein-arginine ADP-ribosyltransferase activity"/>
    <property type="evidence" value="ECO:0007669"/>
    <property type="project" value="UniProtKB-EC"/>
</dbReference>
<proteinExistence type="inferred from homology"/>
<keyword evidence="8" id="KW-1185">Reference proteome</keyword>
<keyword evidence="4" id="KW-0808">Transferase</keyword>
<dbReference type="SUPFAM" id="SSF56399">
    <property type="entry name" value="ADP-ribosylation"/>
    <property type="match status" value="1"/>
</dbReference>
<dbReference type="EMBL" id="LVYV01000012">
    <property type="protein sequence ID" value="KZD22975.1"/>
    <property type="molecule type" value="Genomic_DNA"/>
</dbReference>
<evidence type="ECO:0000313" key="7">
    <source>
        <dbReference type="EMBL" id="KZD22975.1"/>
    </source>
</evidence>
<dbReference type="PROSITE" id="PS51996">
    <property type="entry name" value="TR_MART"/>
    <property type="match status" value="1"/>
</dbReference>
<comment type="catalytic activity">
    <reaction evidence="6">
        <text>L-arginyl-[protein] + NAD(+) = N(omega)-(ADP-D-ribosyl)-L-arginyl-[protein] + nicotinamide + H(+)</text>
        <dbReference type="Rhea" id="RHEA:19149"/>
        <dbReference type="Rhea" id="RHEA-COMP:10532"/>
        <dbReference type="Rhea" id="RHEA-COMP:15087"/>
        <dbReference type="ChEBI" id="CHEBI:15378"/>
        <dbReference type="ChEBI" id="CHEBI:17154"/>
        <dbReference type="ChEBI" id="CHEBI:29965"/>
        <dbReference type="ChEBI" id="CHEBI:57540"/>
        <dbReference type="ChEBI" id="CHEBI:142554"/>
        <dbReference type="EC" id="2.4.2.31"/>
    </reaction>
</comment>
<evidence type="ECO:0000256" key="6">
    <source>
        <dbReference type="ARBA" id="ARBA00047597"/>
    </source>
</evidence>
<reference evidence="7 8" key="1">
    <citation type="submission" date="2016-03" db="EMBL/GenBank/DDBJ databases">
        <title>Microsymbionts genomes from the relict species Vavilovia formosa (Stev.) Fed.</title>
        <authorList>
            <person name="Kopat V."/>
            <person name="Chirak E."/>
            <person name="Kimeklis A."/>
            <person name="Andronov E."/>
        </authorList>
    </citation>
    <scope>NUCLEOTIDE SEQUENCE [LARGE SCALE GENOMIC DNA]</scope>
    <source>
        <strain evidence="7 8">Vaf07</strain>
    </source>
</reference>
<evidence type="ECO:0000256" key="1">
    <source>
        <dbReference type="ARBA" id="ARBA00009558"/>
    </source>
</evidence>
<keyword evidence="5" id="KW-0548">Nucleotidyltransferase</keyword>
<evidence type="ECO:0000256" key="2">
    <source>
        <dbReference type="ARBA" id="ARBA00012031"/>
    </source>
</evidence>
<dbReference type="Proteomes" id="UP000076574">
    <property type="component" value="Unassembled WGS sequence"/>
</dbReference>
<keyword evidence="3" id="KW-0328">Glycosyltransferase</keyword>
<dbReference type="STRING" id="943830.A4A58_06100"/>
<evidence type="ECO:0000256" key="5">
    <source>
        <dbReference type="ARBA" id="ARBA00022695"/>
    </source>
</evidence>
<dbReference type="Gene3D" id="3.90.176.10">
    <property type="entry name" value="Toxin ADP-ribosyltransferase, Chain A, domain 1"/>
    <property type="match status" value="1"/>
</dbReference>
<comment type="similarity">
    <text evidence="1">Belongs to the Arg-specific ADP-ribosyltransferase family.</text>
</comment>
<accession>A0A163Z6T1</accession>
<dbReference type="AlphaFoldDB" id="A0A163Z6T1"/>
<comment type="caution">
    <text evidence="7">The sequence shown here is derived from an EMBL/GenBank/DDBJ whole genome shotgun (WGS) entry which is preliminary data.</text>
</comment>
<evidence type="ECO:0000256" key="3">
    <source>
        <dbReference type="ARBA" id="ARBA00022676"/>
    </source>
</evidence>
<protein>
    <recommendedName>
        <fullName evidence="2">NAD(+)--protein-arginine ADP-ribosyltransferase</fullName>
        <ecNumber evidence="2">2.4.2.31</ecNumber>
    </recommendedName>
</protein>
<evidence type="ECO:0000313" key="8">
    <source>
        <dbReference type="Proteomes" id="UP000076574"/>
    </source>
</evidence>
<gene>
    <name evidence="7" type="ORF">A4A58_06100</name>
</gene>
<dbReference type="EC" id="2.4.2.31" evidence="2"/>
<dbReference type="Pfam" id="PF01129">
    <property type="entry name" value="ART"/>
    <property type="match status" value="1"/>
</dbReference>
<sequence length="200" mass="22019">MRGAEFLEVLTRLIGVDEAARCARRISSPSALDEIFHGQITNTEALAFYVYSTANGWHSYINEQLWSGRPDPDVVAFAQVLDAGLGKIVPITGKQATVYRGYHAADMAAFEAHYVPDGIVTFPAFTSASFSEAGAFGGNVLFIIRALNGRAIWWLSPNFHEEEALLPTGCRFRVIDKEFLSVGSEPVKLVIVLQEIDQRP</sequence>
<organism evidence="7 8">
    <name type="scientific">Tardiphaga robiniae</name>
    <dbReference type="NCBI Taxonomy" id="943830"/>
    <lineage>
        <taxon>Bacteria</taxon>
        <taxon>Pseudomonadati</taxon>
        <taxon>Pseudomonadota</taxon>
        <taxon>Alphaproteobacteria</taxon>
        <taxon>Hyphomicrobiales</taxon>
        <taxon>Nitrobacteraceae</taxon>
        <taxon>Tardiphaga</taxon>
    </lineage>
</organism>
<dbReference type="InterPro" id="IPR000768">
    <property type="entry name" value="ART"/>
</dbReference>
<dbReference type="GO" id="GO:0016779">
    <property type="term" value="F:nucleotidyltransferase activity"/>
    <property type="evidence" value="ECO:0007669"/>
    <property type="project" value="UniProtKB-KW"/>
</dbReference>
<name>A0A163Z6T1_9BRAD</name>